<feature type="non-terminal residue" evidence="2">
    <location>
        <position position="333"/>
    </location>
</feature>
<feature type="transmembrane region" description="Helical" evidence="1">
    <location>
        <begin position="27"/>
        <end position="46"/>
    </location>
</feature>
<dbReference type="EMBL" id="UINC01113708">
    <property type="protein sequence ID" value="SVC83491.1"/>
    <property type="molecule type" value="Genomic_DNA"/>
</dbReference>
<gene>
    <name evidence="2" type="ORF">METZ01_LOCUS336345</name>
</gene>
<keyword evidence="1" id="KW-1133">Transmembrane helix</keyword>
<sequence>HLPTSRAFVSVSERSNQTHGEQRVKKFLIGLISLLVAVVIGGYVLYKYKNRPPEDLYAYYLSQDLTPKGKTGVFKIGLTTREELDPTWWYNIYQHVVHARIPWPVSNRAMADQGIALMDPEHFYATEEFVPTKLVDRFGSERDMDAVPYIEKYRQGLVKWVPPRPSVHLDTGDWLYTGRQDGIPTQAGKRINIAKYRYYGHGIKQHKIPAHYQTQRINDIAFKMLEEKYPGVPYYTADTMDPYQWHKKIYDLLDGGVETLVLMSPMTMYSDYEDFHNGFLHSVEIVREWEAENDRGIKIIIAPPMGYQKPMREGYQLIMKDKLDTLPAGADVK</sequence>
<evidence type="ECO:0000313" key="2">
    <source>
        <dbReference type="EMBL" id="SVC83491.1"/>
    </source>
</evidence>
<feature type="non-terminal residue" evidence="2">
    <location>
        <position position="1"/>
    </location>
</feature>
<protein>
    <submittedName>
        <fullName evidence="2">Uncharacterized protein</fullName>
    </submittedName>
</protein>
<name>A0A382QGX2_9ZZZZ</name>
<keyword evidence="1" id="KW-0812">Transmembrane</keyword>
<dbReference type="AlphaFoldDB" id="A0A382QGX2"/>
<reference evidence="2" key="1">
    <citation type="submission" date="2018-05" db="EMBL/GenBank/DDBJ databases">
        <authorList>
            <person name="Lanie J.A."/>
            <person name="Ng W.-L."/>
            <person name="Kazmierczak K.M."/>
            <person name="Andrzejewski T.M."/>
            <person name="Davidsen T.M."/>
            <person name="Wayne K.J."/>
            <person name="Tettelin H."/>
            <person name="Glass J.I."/>
            <person name="Rusch D."/>
            <person name="Podicherti R."/>
            <person name="Tsui H.-C.T."/>
            <person name="Winkler M.E."/>
        </authorList>
    </citation>
    <scope>NUCLEOTIDE SEQUENCE</scope>
</reference>
<proteinExistence type="predicted"/>
<accession>A0A382QGX2</accession>
<organism evidence="2">
    <name type="scientific">marine metagenome</name>
    <dbReference type="NCBI Taxonomy" id="408172"/>
    <lineage>
        <taxon>unclassified sequences</taxon>
        <taxon>metagenomes</taxon>
        <taxon>ecological metagenomes</taxon>
    </lineage>
</organism>
<evidence type="ECO:0000256" key="1">
    <source>
        <dbReference type="SAM" id="Phobius"/>
    </source>
</evidence>
<keyword evidence="1" id="KW-0472">Membrane</keyword>